<proteinExistence type="predicted"/>
<organism evidence="1 2">
    <name type="scientific">Kitasatospora paranensis</name>
    <dbReference type="NCBI Taxonomy" id="258053"/>
    <lineage>
        <taxon>Bacteria</taxon>
        <taxon>Bacillati</taxon>
        <taxon>Actinomycetota</taxon>
        <taxon>Actinomycetes</taxon>
        <taxon>Kitasatosporales</taxon>
        <taxon>Streptomycetaceae</taxon>
        <taxon>Kitasatospora</taxon>
    </lineage>
</organism>
<sequence>MDAVRLSALSASLAGTGLLDVTRAFGGALHRSVTRRAAADLLLVGTDAYEPWHLAAHLGDEAARAGIGALAPVLLRHRVAAGAPAHLAHGLPRLAEARRGATVLVVAPDRPGDALLERVDDARRGGATVLALDAGDQELGSLAHERLAVPVAGEGPFDLVQHLVSAAAASPARHRGLRVRLARLAGQLAAPPVLRW</sequence>
<reference evidence="2" key="1">
    <citation type="journal article" date="2019" name="Int. J. Syst. Evol. Microbiol.">
        <title>The Global Catalogue of Microorganisms (GCM) 10K type strain sequencing project: providing services to taxonomists for standard genome sequencing and annotation.</title>
        <authorList>
            <consortium name="The Broad Institute Genomics Platform"/>
            <consortium name="The Broad Institute Genome Sequencing Center for Infectious Disease"/>
            <person name="Wu L."/>
            <person name="Ma J."/>
        </authorList>
    </citation>
    <scope>NUCLEOTIDE SEQUENCE [LARGE SCALE GENOMIC DNA]</scope>
    <source>
        <strain evidence="2">CGMCC 1.12859</strain>
    </source>
</reference>
<evidence type="ECO:0000313" key="1">
    <source>
        <dbReference type="EMBL" id="MFC7183671.1"/>
    </source>
</evidence>
<keyword evidence="2" id="KW-1185">Reference proteome</keyword>
<protein>
    <submittedName>
        <fullName evidence="1">Uncharacterized protein</fullName>
    </submittedName>
</protein>
<dbReference type="Proteomes" id="UP001596435">
    <property type="component" value="Unassembled WGS sequence"/>
</dbReference>
<name>A0ABW2G6P8_9ACTN</name>
<accession>A0ABW2G6P8</accession>
<dbReference type="RefSeq" id="WP_380232453.1">
    <property type="nucleotide sequence ID" value="NZ_JBHSVH010000002.1"/>
</dbReference>
<evidence type="ECO:0000313" key="2">
    <source>
        <dbReference type="Proteomes" id="UP001596435"/>
    </source>
</evidence>
<gene>
    <name evidence="1" type="ORF">ACFQMG_29415</name>
</gene>
<dbReference type="EMBL" id="JBHTAJ010000075">
    <property type="protein sequence ID" value="MFC7183671.1"/>
    <property type="molecule type" value="Genomic_DNA"/>
</dbReference>
<comment type="caution">
    <text evidence="1">The sequence shown here is derived from an EMBL/GenBank/DDBJ whole genome shotgun (WGS) entry which is preliminary data.</text>
</comment>